<dbReference type="NCBIfam" id="TIGR04226">
    <property type="entry name" value="RrgB_K2N_iso_D2"/>
    <property type="match status" value="1"/>
</dbReference>
<feature type="domain" description="DUF5979" evidence="4">
    <location>
        <begin position="1856"/>
        <end position="1985"/>
    </location>
</feature>
<dbReference type="Pfam" id="PF19407">
    <property type="entry name" value="DUF5979"/>
    <property type="match status" value="8"/>
</dbReference>
<keyword evidence="2" id="KW-0472">Membrane</keyword>
<feature type="compositionally biased region" description="Acidic residues" evidence="1">
    <location>
        <begin position="2768"/>
        <end position="2783"/>
    </location>
</feature>
<evidence type="ECO:0000256" key="2">
    <source>
        <dbReference type="SAM" id="Phobius"/>
    </source>
</evidence>
<feature type="domain" description="DUF5979" evidence="4">
    <location>
        <begin position="2112"/>
        <end position="2217"/>
    </location>
</feature>
<feature type="region of interest" description="Disordered" evidence="1">
    <location>
        <begin position="369"/>
        <end position="393"/>
    </location>
</feature>
<feature type="compositionally biased region" description="Polar residues" evidence="1">
    <location>
        <begin position="701"/>
        <end position="717"/>
    </location>
</feature>
<evidence type="ECO:0000313" key="6">
    <source>
        <dbReference type="Proteomes" id="UP001164390"/>
    </source>
</evidence>
<dbReference type="InterPro" id="IPR046022">
    <property type="entry name" value="DUF5979"/>
</dbReference>
<keyword evidence="3" id="KW-0732">Signal</keyword>
<dbReference type="KEGG" id="sgrg:L0C25_12500"/>
<feature type="domain" description="DUF5979" evidence="4">
    <location>
        <begin position="2442"/>
        <end position="2555"/>
    </location>
</feature>
<feature type="compositionally biased region" description="Basic and acidic residues" evidence="1">
    <location>
        <begin position="888"/>
        <end position="898"/>
    </location>
</feature>
<feature type="signal peptide" evidence="3">
    <location>
        <begin position="1"/>
        <end position="32"/>
    </location>
</feature>
<feature type="compositionally biased region" description="Polar residues" evidence="1">
    <location>
        <begin position="443"/>
        <end position="455"/>
    </location>
</feature>
<feature type="chain" id="PRO_5041271685" evidence="3">
    <location>
        <begin position="33"/>
        <end position="2815"/>
    </location>
</feature>
<dbReference type="RefSeq" id="WP_271631983.1">
    <property type="nucleotide sequence ID" value="NZ_CP094970.1"/>
</dbReference>
<feature type="domain" description="DUF5979" evidence="4">
    <location>
        <begin position="2335"/>
        <end position="2437"/>
    </location>
</feature>
<accession>A0AA46TDX5</accession>
<sequence>MSRGRIVLSVLSALVIALSTALGGLALSPAQAQGTGVLEISKSVINPQESYAPGDTFQYEIELSCSSVDGPGCDDAELTDELPEPLVLNGNPAVSVSGNIANDEYAVTEDGDAFTIDFTQDLGDGVVGMESGTDITIVVNVMVPEDAQANYGGTVTNTADATQTNGENVDASAAVTLDIPLELAATVDKTITPAGVPGIPGEPVEFTIDSSNASNASVDTMVVQDPADGADDPFEYLEVTGISSITPPEGATQVQVDWQSADGTWTDGTPTAIPDDPNALLDGITLSDIHGLRITWISEDGATIPPDASSTIVLETQTRSNVTDIPAGTDETVTNVTSTQVTLGEDESEVVTDDATVVISRADPTVTTEKTYTPANVPSGGTSTATISSTNGPIPVTEMVISDPGPGEPGFDEQDVTFEGFDADSIEWPANATEASVTYTYTEGDPTTETATEANTLPGPDPDRTVTGFEITYSGPIQQNAVANLSYDVMAPTLPDDSPGVTSTNSTSTEVTDANDTSATDDDTADLNVLPLQVDTEVTKDIVRDQMPGVPGSATVISLDAMVTGDSTIGSNVLQITDPSPQPPDSDNPPALTDFWNAMDLVSLGPVEIPTNTTLTVEYWSNSQQEWVTVESGLTSDDSPFNWTPTAEEREDIAGIRLTYEPTDPDGTLPPGFEVQPYFTVAQRDQLRDGSGSALPDDETITQTNDVQSKVDNPDSQETPRYDDDSDSIDVVPAPDGPGTDLLDKSWLNPDTGNPDDAVTVGALTDDQRDARITWGTGGFPIEQAVIADPASAGELDDVSTSVYDAFNLVEIQPINANNDPLMTFDAVTGVELYLDTNGDGDGNDPGEGWTDITETVCGADGAACDGVFPGYTLSDDEQASALGARLTFEESPTRADRITNPATDPPVGSGVANSEAASRPIDLTFQIRQTLRSDPDQPVLGTQHPEVPYNTGQPGLVDNTASLTPDDYAPSTDDARITITDSAVNTELTKEFDTDAVGLPPADGGTDPSDYPLVLATLTATNTTPAKVSNLQVTDAVDTAQQTSNTFDVFNLQQIVSISVPTAADPALSEVFLTENGTEGEALTIDEALALSESDLADVTQIRVLHHSPDGTLVAIEPDAQSVVELSMRLRPDHRSDGSPVQVGEEVLNIAQTDVSSPEDDASANADDTVTIQEATYGVEADKTIDPAERFENESRDYTIHLQGQPTGNVRTRVLTITDTEETFWNAFDFTSFDAVATPAPVAQIKTDALVGVTYELDADGAPVAMCDGSTDLADCWVDGDWTDTGGSIVPELPDGVSAGDVRGLRFSFQNADGTGWERPPNPIVPVEFTATMRDTLIIGPNGEDNTVPVPTTEPGQPTAPGEEEQGRTTDTVDVHGEGTFGTPGGGVYEADDAATDSTLRRHLTNEVSITKAPGNGNGEPPSYLPDSNIPYEFTVENTGTWPQTGVTITDQIQTNDNGSMLVEPRDSDGDPAPDYTFTLVDADGNPKSTDGFSAELDEDTGVLTVTPPDDFVFEPGDVLTVETPLIYQPGLEPGTEVENGVTTTDDRTYDTCEWTQNETIENTDTNVDACAASTVTQPLAASPLRVTKSVKGVGAGLPDAAPGDANYDDLGRVVSDGTDVSECDAPNAPNDFYVYPCEPITRPGGTERWQLRLTNSGNTTATILAGIDVLPHPGDTGVIVPTERESEWTPTLLGNFTTDGEPVDLADDFVSFYYLTTVPDQACNQADILSDTDPDWSAATYPDCYDEVESRNWVRVNPDTTPAELAQAKAIKGVIDYTDSPTGGGLPPLATVSVGFDTQTPWTPDMPGELPPTPIAWNSFAAGATAFFNGEPNPTNVIEPRKVGVATATGQLALEKVVDVPDGFPDDALPDSYPMQLACTSGPEDVDIVDADGNDQSQVTVPPDETVAVNDDGTLTIPWGADCTATEDPVPPGATVTWDPPGTGTTSGAVDATRDFADRDDIAEPAWPDPIDPATIQATNTYEVGGFTISKEVDESGAVDQDGNPITYDTDYDFTATCTYDNGEENVTVLDETFTLADGADQAFDNLPAGSECTVTEIGTGGAASTSVVALPNGTPSGDGTSAEFTIEPDEGDAHVNTVDFTNHYTVGSVNVTKALDGAGVDDWATEPFEVEMVCTLDGATPDPVFEDTHTFTPPFANGNSDTWTVNNLPTGAECAVTETETGGANDTSIAGSPITVGNGSTPPQEATVTVTNTFLDGQVRARKVIAGLEGQQLEQARDHTYTFSLACTREVDGETEDVDIPGGATRDVTPSESPVAIWDGLPVGASCEVTEVPDSQFPDTVDVIVVPDTVTVRNGRPVAQATVVNVFDEAPLTVEKLVTGDASEYAADEFGVEVECSYGDVPLNVDPQNPDAEPGPYDFTLAPDESFTTAELPVGSDCTVTETDTGNATSTTITGDGEVPITGDGATATIENRYDNTGFVIDKMVDAGGAVDANGDPVTYNVDYTFDATCEFNGQTVLDTEITVHAGESQQLDGVPVGADCTVTETDTGGAKDTAMQITQDGETTPGDGTSATFTLTAGTTDLDTVTATNAYGAGDLLVKKVVTGPGADDATGPYELRVRCTLDDASLKLVRDERHELQAGETWTVDDLPADAQCTVTEPKKGGADEVTIDPGTVTVADGKTVTVRATNTFGPDEGGDDDGRGDLQITKVVDGKGADDATGPYTLRARCTVDDASPKVVRNKTHQLEADETWILENLPARAQCTVTEPDNGGADEVAIEPGTVTVRDNDSVLVRATNTFGPHQGDDDDDDNDNDDDDDLPDTGGPINPIWVVLSILAIGVGGMAIRRSRRLS</sequence>
<keyword evidence="6" id="KW-1185">Reference proteome</keyword>
<feature type="compositionally biased region" description="Low complexity" evidence="1">
    <location>
        <begin position="379"/>
        <end position="392"/>
    </location>
</feature>
<feature type="domain" description="DUF5979" evidence="4">
    <location>
        <begin position="1989"/>
        <end position="2108"/>
    </location>
</feature>
<feature type="domain" description="DUF5979" evidence="4">
    <location>
        <begin position="2668"/>
        <end position="2762"/>
    </location>
</feature>
<dbReference type="EMBL" id="CP094970">
    <property type="protein sequence ID" value="UYM03378.1"/>
    <property type="molecule type" value="Genomic_DNA"/>
</dbReference>
<feature type="region of interest" description="Disordered" evidence="1">
    <location>
        <begin position="688"/>
        <end position="741"/>
    </location>
</feature>
<keyword evidence="2" id="KW-0812">Transmembrane</keyword>
<evidence type="ECO:0000256" key="3">
    <source>
        <dbReference type="SAM" id="SignalP"/>
    </source>
</evidence>
<feature type="domain" description="DUF5979" evidence="4">
    <location>
        <begin position="2562"/>
        <end position="2654"/>
    </location>
</feature>
<protein>
    <submittedName>
        <fullName evidence="5">DUF5979 domain-containing protein</fullName>
    </submittedName>
</protein>
<reference evidence="5" key="1">
    <citation type="submission" date="2022-01" db="EMBL/GenBank/DDBJ databases">
        <title>Nocardioidaceae gen. sp. A5X3R13.</title>
        <authorList>
            <person name="Lopez Marin M.A."/>
            <person name="Uhlik O."/>
        </authorList>
    </citation>
    <scope>NUCLEOTIDE SEQUENCE</scope>
    <source>
        <strain evidence="5">A5X3R13</strain>
    </source>
</reference>
<proteinExistence type="predicted"/>
<evidence type="ECO:0000256" key="1">
    <source>
        <dbReference type="SAM" id="MobiDB-lite"/>
    </source>
</evidence>
<feature type="domain" description="DUF5979" evidence="4">
    <location>
        <begin position="2226"/>
        <end position="2331"/>
    </location>
</feature>
<dbReference type="Gene3D" id="2.60.40.740">
    <property type="match status" value="1"/>
</dbReference>
<feature type="region of interest" description="Disordered" evidence="1">
    <location>
        <begin position="493"/>
        <end position="524"/>
    </location>
</feature>
<feature type="compositionally biased region" description="Low complexity" evidence="1">
    <location>
        <begin position="502"/>
        <end position="518"/>
    </location>
</feature>
<feature type="region of interest" description="Disordered" evidence="1">
    <location>
        <begin position="2759"/>
        <end position="2787"/>
    </location>
</feature>
<evidence type="ECO:0000259" key="4">
    <source>
        <dbReference type="Pfam" id="PF19407"/>
    </source>
</evidence>
<name>A0AA46TDX5_9ACTN</name>
<gene>
    <name evidence="5" type="ORF">L0C25_12500</name>
</gene>
<feature type="transmembrane region" description="Helical" evidence="2">
    <location>
        <begin position="2791"/>
        <end position="2808"/>
    </location>
</feature>
<dbReference type="Proteomes" id="UP001164390">
    <property type="component" value="Chromosome"/>
</dbReference>
<feature type="region of interest" description="Disordered" evidence="1">
    <location>
        <begin position="443"/>
        <end position="462"/>
    </location>
</feature>
<evidence type="ECO:0000313" key="5">
    <source>
        <dbReference type="EMBL" id="UYM03378.1"/>
    </source>
</evidence>
<dbReference type="InterPro" id="IPR026466">
    <property type="entry name" value="Fim_isopep_form_D2_dom"/>
</dbReference>
<organism evidence="5 6">
    <name type="scientific">Solicola gregarius</name>
    <dbReference type="NCBI Taxonomy" id="2908642"/>
    <lineage>
        <taxon>Bacteria</taxon>
        <taxon>Bacillati</taxon>
        <taxon>Actinomycetota</taxon>
        <taxon>Actinomycetes</taxon>
        <taxon>Propionibacteriales</taxon>
        <taxon>Nocardioidaceae</taxon>
        <taxon>Solicola</taxon>
    </lineage>
</organism>
<feature type="region of interest" description="Disordered" evidence="1">
    <location>
        <begin position="888"/>
        <end position="920"/>
    </location>
</feature>
<keyword evidence="2" id="KW-1133">Transmembrane helix</keyword>
<dbReference type="Gene3D" id="2.60.40.1140">
    <property type="entry name" value="Collagen-binding surface protein Cna, B-type domain"/>
    <property type="match status" value="4"/>
</dbReference>
<feature type="region of interest" description="Disordered" evidence="1">
    <location>
        <begin position="1341"/>
        <end position="1371"/>
    </location>
</feature>